<evidence type="ECO:0000256" key="1">
    <source>
        <dbReference type="SAM" id="MobiDB-lite"/>
    </source>
</evidence>
<protein>
    <submittedName>
        <fullName evidence="2">Uncharacterized protein</fullName>
    </submittedName>
</protein>
<feature type="region of interest" description="Disordered" evidence="1">
    <location>
        <begin position="204"/>
        <end position="275"/>
    </location>
</feature>
<proteinExistence type="predicted"/>
<evidence type="ECO:0000313" key="2">
    <source>
        <dbReference type="EMBL" id="MBA4647940.1"/>
    </source>
</evidence>
<reference evidence="2" key="2">
    <citation type="submission" date="2020-07" db="EMBL/GenBank/DDBJ databases">
        <authorList>
            <person name="Vera ALvarez R."/>
            <person name="Arias-Moreno D.M."/>
            <person name="Jimenez-Jacinto V."/>
            <person name="Jimenez-Bremont J.F."/>
            <person name="Swaminathan K."/>
            <person name="Moose S.P."/>
            <person name="Guerrero-Gonzalez M.L."/>
            <person name="Marino-Ramirez L."/>
            <person name="Landsman D."/>
            <person name="Rodriguez-Kessler M."/>
            <person name="Delgado-Sanchez P."/>
        </authorList>
    </citation>
    <scope>NUCLEOTIDE SEQUENCE</scope>
    <source>
        <tissue evidence="2">Cladode</tissue>
    </source>
</reference>
<organism evidence="2">
    <name type="scientific">Opuntia streptacantha</name>
    <name type="common">Prickly pear cactus</name>
    <name type="synonym">Opuntia cardona</name>
    <dbReference type="NCBI Taxonomy" id="393608"/>
    <lineage>
        <taxon>Eukaryota</taxon>
        <taxon>Viridiplantae</taxon>
        <taxon>Streptophyta</taxon>
        <taxon>Embryophyta</taxon>
        <taxon>Tracheophyta</taxon>
        <taxon>Spermatophyta</taxon>
        <taxon>Magnoliopsida</taxon>
        <taxon>eudicotyledons</taxon>
        <taxon>Gunneridae</taxon>
        <taxon>Pentapetalae</taxon>
        <taxon>Caryophyllales</taxon>
        <taxon>Cactineae</taxon>
        <taxon>Cactaceae</taxon>
        <taxon>Opuntioideae</taxon>
        <taxon>Opuntia</taxon>
    </lineage>
</organism>
<feature type="compositionally biased region" description="Basic and acidic residues" evidence="1">
    <location>
        <begin position="240"/>
        <end position="251"/>
    </location>
</feature>
<dbReference type="EMBL" id="GISG01153068">
    <property type="protein sequence ID" value="MBA4647940.1"/>
    <property type="molecule type" value="Transcribed_RNA"/>
</dbReference>
<reference evidence="2" key="1">
    <citation type="journal article" date="2013" name="J. Plant Res.">
        <title>Effect of fungi and light on seed germination of three Opuntia species from semiarid lands of central Mexico.</title>
        <authorList>
            <person name="Delgado-Sanchez P."/>
            <person name="Jimenez-Bremont J.F."/>
            <person name="Guerrero-Gonzalez Mde L."/>
            <person name="Flores J."/>
        </authorList>
    </citation>
    <scope>NUCLEOTIDE SEQUENCE</scope>
    <source>
        <tissue evidence="2">Cladode</tissue>
    </source>
</reference>
<sequence>MTRVLGPQLGSNPNHRPHIKPAAQLNHQVNLFLQFKHNHSVERQLTSNNSKRDILSILETIAHKQGIWVALAKATHSKQELRLRPSLKPEPERVPDPDDILHNKAVLVAFDRVHALVVRPIPVRLDGVFKGSLERFKPVLEDVRKSDDEGEVKTQPARGFRIGHLLDDLQEVNLLVGQSGITKRLDRDVAGGIDGKVRWAPAVNSVESSRKGGRPMEVSGGGDGRRRYAGKGASRREKRRIGGDSEARRATAENNSGDSRSIDRTRHSRHPRSSPICFSSLIKKRLTKNGF</sequence>
<dbReference type="AlphaFoldDB" id="A0A7C9DNR2"/>
<accession>A0A7C9DNR2</accession>
<name>A0A7C9DNR2_OPUST</name>